<feature type="chain" id="PRO_5015676986" evidence="2">
    <location>
        <begin position="28"/>
        <end position="219"/>
    </location>
</feature>
<dbReference type="AlphaFoldDB" id="A0A2S3HU94"/>
<evidence type="ECO:0000256" key="2">
    <source>
        <dbReference type="SAM" id="SignalP"/>
    </source>
</evidence>
<evidence type="ECO:0000256" key="1">
    <source>
        <dbReference type="SAM" id="MobiDB-lite"/>
    </source>
</evidence>
<organism evidence="3">
    <name type="scientific">Panicum hallii</name>
    <dbReference type="NCBI Taxonomy" id="206008"/>
    <lineage>
        <taxon>Eukaryota</taxon>
        <taxon>Viridiplantae</taxon>
        <taxon>Streptophyta</taxon>
        <taxon>Embryophyta</taxon>
        <taxon>Tracheophyta</taxon>
        <taxon>Spermatophyta</taxon>
        <taxon>Magnoliopsida</taxon>
        <taxon>Liliopsida</taxon>
        <taxon>Poales</taxon>
        <taxon>Poaceae</taxon>
        <taxon>PACMAD clade</taxon>
        <taxon>Panicoideae</taxon>
        <taxon>Panicodae</taxon>
        <taxon>Paniceae</taxon>
        <taxon>Panicinae</taxon>
        <taxon>Panicum</taxon>
        <taxon>Panicum sect. Panicum</taxon>
    </lineage>
</organism>
<dbReference type="EMBL" id="CM008050">
    <property type="protein sequence ID" value="PAN29922.1"/>
    <property type="molecule type" value="Genomic_DNA"/>
</dbReference>
<dbReference type="PRINTS" id="PR01217">
    <property type="entry name" value="PRICHEXTENSN"/>
</dbReference>
<sequence>MAGYRAAGVVLLAAAALLAAVARAGDADETWKCFSSCSKACHGNDDDAAAKDDGPYGGVANVSAVTVGAVTGECKSGCRSDECFEGVQAIGYHQCVYTACLSYSPHKEEKRMCLKHCCHKCFHHHSPPGPGPTPKPPSPPPPGPTPEPPSPTPPGPAPEPPSPPSPAPEPPSPTPPEPAPEPPSPPGPAPEPPSPTPPEPAPEPPSPPGPAPEPPSPPS</sequence>
<accession>A0A2S3HU94</accession>
<protein>
    <submittedName>
        <fullName evidence="3">Uncharacterized protein</fullName>
    </submittedName>
</protein>
<keyword evidence="2" id="KW-0732">Signal</keyword>
<evidence type="ECO:0000313" key="3">
    <source>
        <dbReference type="EMBL" id="PAN29922.1"/>
    </source>
</evidence>
<feature type="signal peptide" evidence="2">
    <location>
        <begin position="1"/>
        <end position="27"/>
    </location>
</feature>
<reference evidence="3" key="1">
    <citation type="submission" date="2018-04" db="EMBL/GenBank/DDBJ databases">
        <title>WGS assembly of Panicum hallii.</title>
        <authorList>
            <person name="Lovell J."/>
            <person name="Jenkins J."/>
            <person name="Lowry D."/>
            <person name="Mamidi S."/>
            <person name="Sreedasyam A."/>
            <person name="Weng X."/>
            <person name="Barry K."/>
            <person name="Bonette J."/>
            <person name="Campitelli B."/>
            <person name="Daum C."/>
            <person name="Gordon S."/>
            <person name="Gould B."/>
            <person name="Lipzen A."/>
            <person name="Macqueen A."/>
            <person name="Palacio-Mejia J."/>
            <person name="Plott C."/>
            <person name="Shakirov E."/>
            <person name="Shu S."/>
            <person name="Yoshinaga Y."/>
            <person name="Zane M."/>
            <person name="Rokhsar D."/>
            <person name="Grimwood J."/>
            <person name="Schmutz J."/>
            <person name="Juenger T."/>
        </authorList>
    </citation>
    <scope>NUCLEOTIDE SEQUENCE [LARGE SCALE GENOMIC DNA]</scope>
    <source>
        <strain evidence="3">FIL2</strain>
    </source>
</reference>
<dbReference type="Gramene" id="PAN29922">
    <property type="protein sequence ID" value="PAN29922"/>
    <property type="gene ID" value="PAHAL_5G259900"/>
</dbReference>
<dbReference type="Proteomes" id="UP000243499">
    <property type="component" value="Chromosome 5"/>
</dbReference>
<gene>
    <name evidence="3" type="ORF">PAHAL_5G259900</name>
</gene>
<proteinExistence type="predicted"/>
<feature type="region of interest" description="Disordered" evidence="1">
    <location>
        <begin position="128"/>
        <end position="219"/>
    </location>
</feature>
<name>A0A2S3HU94_9POAL</name>